<keyword evidence="2" id="KW-0472">Membrane</keyword>
<evidence type="ECO:0000313" key="3">
    <source>
        <dbReference type="EMBL" id="HIU23352.1"/>
    </source>
</evidence>
<proteinExistence type="predicted"/>
<feature type="region of interest" description="Disordered" evidence="1">
    <location>
        <begin position="172"/>
        <end position="203"/>
    </location>
</feature>
<feature type="transmembrane region" description="Helical" evidence="2">
    <location>
        <begin position="28"/>
        <end position="47"/>
    </location>
</feature>
<feature type="transmembrane region" description="Helical" evidence="2">
    <location>
        <begin position="100"/>
        <end position="122"/>
    </location>
</feature>
<evidence type="ECO:0000256" key="1">
    <source>
        <dbReference type="SAM" id="MobiDB-lite"/>
    </source>
</evidence>
<sequence length="203" mass="21852">MVLDYRPPRKEEIQYVSDLVHGRHRKDAVAIVAAVVVGSLFGLAIVASSIASGNENVDLVFIVACVVVCAAAVAVIVGLIMASVRTIVAVCRVWKPARAITGVAVAYAVLRLAHRILIWLIIPSQIIMDVVIGFVMGTPILLLFTILLRFIFFIRCNIKGVDDEEVVAANISATPREHRDGDAADDAAQDDRRGPDGAANRQS</sequence>
<name>A0A9D1HWK0_9ACTN</name>
<evidence type="ECO:0000256" key="2">
    <source>
        <dbReference type="SAM" id="Phobius"/>
    </source>
</evidence>
<keyword evidence="2" id="KW-1133">Transmembrane helix</keyword>
<dbReference type="EMBL" id="DVMQ01000002">
    <property type="protein sequence ID" value="HIU23352.1"/>
    <property type="molecule type" value="Genomic_DNA"/>
</dbReference>
<feature type="transmembrane region" description="Helical" evidence="2">
    <location>
        <begin position="59"/>
        <end position="88"/>
    </location>
</feature>
<feature type="transmembrane region" description="Helical" evidence="2">
    <location>
        <begin position="128"/>
        <end position="152"/>
    </location>
</feature>
<gene>
    <name evidence="3" type="ORF">IAD17_00250</name>
</gene>
<protein>
    <recommendedName>
        <fullName evidence="5">Transmembrane protein</fullName>
    </recommendedName>
</protein>
<dbReference type="Proteomes" id="UP000824078">
    <property type="component" value="Unassembled WGS sequence"/>
</dbReference>
<evidence type="ECO:0000313" key="4">
    <source>
        <dbReference type="Proteomes" id="UP000824078"/>
    </source>
</evidence>
<accession>A0A9D1HWK0</accession>
<organism evidence="3 4">
    <name type="scientific">Candidatus Coprovicinus avistercoris</name>
    <dbReference type="NCBI Taxonomy" id="2840754"/>
    <lineage>
        <taxon>Bacteria</taxon>
        <taxon>Bacillati</taxon>
        <taxon>Actinomycetota</taxon>
        <taxon>Coriobacteriia</taxon>
        <taxon>Coriobacteriales</taxon>
        <taxon>Coriobacteriaceae</taxon>
        <taxon>Coriobacteriaceae incertae sedis</taxon>
        <taxon>Candidatus Coprovicinus</taxon>
    </lineage>
</organism>
<evidence type="ECO:0008006" key="5">
    <source>
        <dbReference type="Google" id="ProtNLM"/>
    </source>
</evidence>
<reference evidence="3" key="1">
    <citation type="submission" date="2020-10" db="EMBL/GenBank/DDBJ databases">
        <authorList>
            <person name="Gilroy R."/>
        </authorList>
    </citation>
    <scope>NUCLEOTIDE SEQUENCE</scope>
    <source>
        <strain evidence="3">ChiHjej12B11-29160</strain>
    </source>
</reference>
<reference evidence="3" key="2">
    <citation type="journal article" date="2021" name="PeerJ">
        <title>Extensive microbial diversity within the chicken gut microbiome revealed by metagenomics and culture.</title>
        <authorList>
            <person name="Gilroy R."/>
            <person name="Ravi A."/>
            <person name="Getino M."/>
            <person name="Pursley I."/>
            <person name="Horton D.L."/>
            <person name="Alikhan N.F."/>
            <person name="Baker D."/>
            <person name="Gharbi K."/>
            <person name="Hall N."/>
            <person name="Watson M."/>
            <person name="Adriaenssens E.M."/>
            <person name="Foster-Nyarko E."/>
            <person name="Jarju S."/>
            <person name="Secka A."/>
            <person name="Antonio M."/>
            <person name="Oren A."/>
            <person name="Chaudhuri R.R."/>
            <person name="La Ragione R."/>
            <person name="Hildebrand F."/>
            <person name="Pallen M.J."/>
        </authorList>
    </citation>
    <scope>NUCLEOTIDE SEQUENCE</scope>
    <source>
        <strain evidence="3">ChiHjej12B11-29160</strain>
    </source>
</reference>
<keyword evidence="2" id="KW-0812">Transmembrane</keyword>
<comment type="caution">
    <text evidence="3">The sequence shown here is derived from an EMBL/GenBank/DDBJ whole genome shotgun (WGS) entry which is preliminary data.</text>
</comment>
<dbReference type="AlphaFoldDB" id="A0A9D1HWK0"/>